<dbReference type="CDD" id="cd01650">
    <property type="entry name" value="RT_nLTR_like"/>
    <property type="match status" value="1"/>
</dbReference>
<feature type="compositionally biased region" description="Low complexity" evidence="1">
    <location>
        <begin position="2116"/>
        <end position="2128"/>
    </location>
</feature>
<feature type="compositionally biased region" description="Gly residues" evidence="1">
    <location>
        <begin position="222"/>
        <end position="236"/>
    </location>
</feature>
<reference evidence="4" key="1">
    <citation type="submission" date="2016-11" db="UniProtKB">
        <authorList>
            <consortium name="WormBaseParasite"/>
        </authorList>
    </citation>
    <scope>IDENTIFICATION</scope>
</reference>
<feature type="compositionally biased region" description="Low complexity" evidence="1">
    <location>
        <begin position="1397"/>
        <end position="1420"/>
    </location>
</feature>
<feature type="compositionally biased region" description="Low complexity" evidence="1">
    <location>
        <begin position="1603"/>
        <end position="1635"/>
    </location>
</feature>
<dbReference type="WBParaSite" id="maker-uti_cns_0014626-snap-gene-0.2-mRNA-1">
    <property type="protein sequence ID" value="maker-uti_cns_0014626-snap-gene-0.2-mRNA-1"/>
    <property type="gene ID" value="maker-uti_cns_0014626-snap-gene-0.2"/>
</dbReference>
<feature type="compositionally biased region" description="Basic and acidic residues" evidence="1">
    <location>
        <begin position="1965"/>
        <end position="2005"/>
    </location>
</feature>
<feature type="compositionally biased region" description="Polar residues" evidence="1">
    <location>
        <begin position="1733"/>
        <end position="1742"/>
    </location>
</feature>
<feature type="compositionally biased region" description="Basic and acidic residues" evidence="1">
    <location>
        <begin position="1528"/>
        <end position="1547"/>
    </location>
</feature>
<organism evidence="3 4">
    <name type="scientific">Macrostomum lignano</name>
    <dbReference type="NCBI Taxonomy" id="282301"/>
    <lineage>
        <taxon>Eukaryota</taxon>
        <taxon>Metazoa</taxon>
        <taxon>Spiralia</taxon>
        <taxon>Lophotrochozoa</taxon>
        <taxon>Platyhelminthes</taxon>
        <taxon>Rhabditophora</taxon>
        <taxon>Macrostomorpha</taxon>
        <taxon>Macrostomida</taxon>
        <taxon>Macrostomidae</taxon>
        <taxon>Macrostomum</taxon>
    </lineage>
</organism>
<dbReference type="Pfam" id="PF00078">
    <property type="entry name" value="RVT_1"/>
    <property type="match status" value="1"/>
</dbReference>
<feature type="domain" description="Reverse transcriptase" evidence="2">
    <location>
        <begin position="783"/>
        <end position="1054"/>
    </location>
</feature>
<feature type="compositionally biased region" description="Basic residues" evidence="1">
    <location>
        <begin position="2208"/>
        <end position="2217"/>
    </location>
</feature>
<feature type="region of interest" description="Disordered" evidence="1">
    <location>
        <begin position="602"/>
        <end position="621"/>
    </location>
</feature>
<dbReference type="InterPro" id="IPR000477">
    <property type="entry name" value="RT_dom"/>
</dbReference>
<dbReference type="SUPFAM" id="SSF56672">
    <property type="entry name" value="DNA/RNA polymerases"/>
    <property type="match status" value="1"/>
</dbReference>
<feature type="compositionally biased region" description="Basic and acidic residues" evidence="1">
    <location>
        <begin position="2029"/>
        <end position="2052"/>
    </location>
</feature>
<dbReference type="InterPro" id="IPR043502">
    <property type="entry name" value="DNA/RNA_pol_sf"/>
</dbReference>
<feature type="region of interest" description="Disordered" evidence="1">
    <location>
        <begin position="1476"/>
        <end position="1514"/>
    </location>
</feature>
<evidence type="ECO:0000259" key="2">
    <source>
        <dbReference type="PROSITE" id="PS50878"/>
    </source>
</evidence>
<feature type="region of interest" description="Disordered" evidence="1">
    <location>
        <begin position="221"/>
        <end position="243"/>
    </location>
</feature>
<name>A0A1I8IQ35_9PLAT</name>
<feature type="compositionally biased region" description="Low complexity" evidence="1">
    <location>
        <begin position="1818"/>
        <end position="1841"/>
    </location>
</feature>
<feature type="region of interest" description="Disordered" evidence="1">
    <location>
        <begin position="2186"/>
        <end position="2217"/>
    </location>
</feature>
<feature type="compositionally biased region" description="Basic and acidic residues" evidence="1">
    <location>
        <begin position="1443"/>
        <end position="1456"/>
    </location>
</feature>
<feature type="compositionally biased region" description="Polar residues" evidence="1">
    <location>
        <begin position="1675"/>
        <end position="1686"/>
    </location>
</feature>
<proteinExistence type="predicted"/>
<feature type="compositionally biased region" description="Pro residues" evidence="1">
    <location>
        <begin position="2070"/>
        <end position="2080"/>
    </location>
</feature>
<feature type="compositionally biased region" description="Basic and acidic residues" evidence="1">
    <location>
        <begin position="1479"/>
        <end position="1514"/>
    </location>
</feature>
<dbReference type="PANTHER" id="PTHR33332">
    <property type="entry name" value="REVERSE TRANSCRIPTASE DOMAIN-CONTAINING PROTEIN"/>
    <property type="match status" value="1"/>
</dbReference>
<sequence length="2217" mass="237958">TPLHLQACGCRILADLRQFVAIHSSKEARHQIYQHWLSGRHLPPALGAAAELQDVQPVRPGPVVTDWPIVAESPRLGRRASFGVAEKNPVAAGLHRRPARILQQGVASGRRRRRYADVPDGGEAAKQQGGGSVGCQRRPAVQEAEAGQLAGRGRSAGADRSRFGSGELSCQVATASRLEVAHQPGWPGLLRCRRRPRQQASLMLDESGALAGAAGAEVGAAGQPGAGGAHGLGGQQGQPASGRLGSSEVQEVRQVLQGAEERHVADALICDHPQQVGIADGVLGGVREGPADADVGLGRQAEQLIAQRPAVVRVGEHHDDVVRLRWGGGSSWLVAKRSSCTMLCTMTLSVTTVLAKLGYSTVSFSTVEVEPLRCQLAAEQQVEVAAGVRPEVAGVDDDVTEFRRLASPGRGGRGKEGPQSSQELLVHQVAVEARRLQTGHFLHDAAASIEAVELGSCGTSQLPSDTSPSFIARAVHQQLAQFHQPLGARDFLNVEHLRDGMERQQGTVGGPGFQCPAEQRKQAEQQLLADKPEGLATGQDPLEPTLGVRVPGVAAAADELQQAADGVGRGSQQHRQPGQPLVRVDVPLQLFSGSCRILAGGREHQTEAETSGAPASELSKPAGQQLIASAGGSHDGDVSPVEPRDQLVGRLPKSSIAKDSQHLLLLTSAKSNTDGPGVKTASAEPDSNAVDIGASSLDGTVAKTGWLRRLVEPKDSIALRYCSRNSTPQLTSPRDLPPNQRCKMILLRAALIRDEASQLLLLLLQFLPVRVGCCFELDRMTARAAQLLASAAQPCPTTLERIKTMDSMTDADPESACTVSLTSAMLKLTERLILWRLLSCELTAMPLSNNQHAFRTGRSTDSALHAIVEKIERAVLGDGYALALFLDIVGAFDNVIFEAFQRALQNRKAHATLIRWIMYMISNRTVTAQLLGQTASTRVCKGGPQGGVLTPTLWNLVMDALLSDSRPDPVFKVGYADDVTAIVAGPSPSTLRDLMQSFIRKAESWANDNGLELSEPKTVAIMFTSRLRWNIRPLQLYGRDIAFAHQTRCLGVTLDHRLNWSFHVKAKAKRASAILAQLRRALGTSWGLSPKRLWWIYTSVVRPAITYASVVWVSATQVKSHADLLNTIQGRACRLICNATRSTPFAGMGAFLNLPPLDLFIRGEAARTTRRLIDAGVKFIYMRAPAKRNLVPHSDLCLNFLNECQANRVFTDGIASTLNLRQRYSVAIDSRDNINDHWNPGELHCYTDGSKQSANTGFGVGIFLNGRVIATHAQYTGVNSSVFQNEVLAISSCTAELLATGVTAWIRTQHRSTWANRTNCRQSRGAVPQPSHQLRKLLLRLSRRDIRAATMTLSGHGCFSRHQYLQGNATNATCSFCNSAMLTVEQQLNGHSPAATDSGQPSPSQSLQQQQQPSEASSSAAGGGGGDGGDKSEDGCDESNADSESRAHKSRDERIRDAKRQYQAERQRRLAELMAAQRQADEIRRRQEAERRKRIEESRRRDAERRRVVEERRRRLEAAEMERRETLLRRLYDRDSRADSARTERRGRSGMAFAFGSSTPRDVYISSIGKSGAASDDDAAEAAAAASAATPAAGAASKRRAAKAPPSQSSSALKAISEAPTESASASSDARLLALKGGAQPRGQQQRKSSLLAGSQPPPRRGVSMTDLSMRSKRQSQVSSAGSEVASSPARKSRPPVRPAAGAADSEAIQGLRRRLRGRQEAATPHRPARQSLVENPASTCRTPAWLPPSPSPRMARQSGPRLGSCRRRRRRPASATSGGGAKASLMTKSMIDLPSAKKVRTKQLFNSTAKSSKRAEAAAATSASATTSRRPPSAASTSARRQPRQVRSRSEPRLRRLGRTFQPAPPLPAVPKSQSAQDLKLSAAAAQQPAAAAAGESSAAEEEFRDTKQVSVSSVLPDVDAAEAKRRFEEQRRLHREKLETEKRADEERAGSARKNSAGAEWKSSAEEARQREADAREAREAEERAEAAAAEERAAAEAQRLKESTVPPPNRRSAAGGGGPPGPRTRGARERQERLAAEEADRIERRKKLEAIMNRVKVGGAAGSPTPDKQPTPAPAPAPTTNENVESWPGERQRRRRRRSGGGRARPAHDRLHAASPAQPGAAGAGCDSPKPPPPPPPQSNASNRPCRRAATSATPVGGSPALSALAGRLKGTKAAEILARHSSQQNLAAAAAAASPAAAALPLPHRLRRPAAEE</sequence>
<feature type="compositionally biased region" description="Polar residues" evidence="1">
    <location>
        <begin position="1642"/>
        <end position="1653"/>
    </location>
</feature>
<feature type="compositionally biased region" description="Basic and acidic residues" evidence="1">
    <location>
        <begin position="1923"/>
        <end position="1952"/>
    </location>
</feature>
<feature type="region of interest" description="Disordered" evidence="1">
    <location>
        <begin position="1390"/>
        <end position="1456"/>
    </location>
</feature>
<feature type="compositionally biased region" description="Low complexity" evidence="1">
    <location>
        <begin position="1883"/>
        <end position="1899"/>
    </location>
</feature>
<evidence type="ECO:0000256" key="1">
    <source>
        <dbReference type="SAM" id="MobiDB-lite"/>
    </source>
</evidence>
<feature type="region of interest" description="Disordered" evidence="1">
    <location>
        <begin position="503"/>
        <end position="524"/>
    </location>
</feature>
<dbReference type="PROSITE" id="PS50878">
    <property type="entry name" value="RT_POL"/>
    <property type="match status" value="1"/>
</dbReference>
<feature type="region of interest" description="Disordered" evidence="1">
    <location>
        <begin position="103"/>
        <end position="163"/>
    </location>
</feature>
<evidence type="ECO:0000313" key="4">
    <source>
        <dbReference type="WBParaSite" id="maker-uti_cns_0014626-snap-gene-0.2-mRNA-1"/>
    </source>
</evidence>
<feature type="compositionally biased region" description="Low complexity" evidence="1">
    <location>
        <begin position="1581"/>
        <end position="1596"/>
    </location>
</feature>
<evidence type="ECO:0000313" key="3">
    <source>
        <dbReference type="Proteomes" id="UP000095280"/>
    </source>
</evidence>
<accession>A0A1I8IQ35</accession>
<protein>
    <submittedName>
        <fullName evidence="4">Reverse transcriptase domain-containing protein</fullName>
    </submittedName>
</protein>
<feature type="region of interest" description="Disordered" evidence="1">
    <location>
        <begin position="1528"/>
        <end position="2166"/>
    </location>
</feature>
<dbReference type="Proteomes" id="UP000095280">
    <property type="component" value="Unplaced"/>
</dbReference>
<keyword evidence="3" id="KW-1185">Reference proteome</keyword>
<feature type="compositionally biased region" description="Pro residues" evidence="1">
    <location>
        <begin position="2132"/>
        <end position="2141"/>
    </location>
</feature>
<feature type="compositionally biased region" description="Low complexity" evidence="1">
    <location>
        <begin position="2190"/>
        <end position="2207"/>
    </location>
</feature>